<proteinExistence type="predicted"/>
<dbReference type="RefSeq" id="WP_049993914.1">
    <property type="nucleotide sequence ID" value="NZ_CP031310.1"/>
</dbReference>
<dbReference type="EMBL" id="CP031310">
    <property type="protein sequence ID" value="QCC50468.1"/>
    <property type="molecule type" value="Genomic_DNA"/>
</dbReference>
<evidence type="ECO:0000313" key="1">
    <source>
        <dbReference type="EMBL" id="QCC50468.1"/>
    </source>
</evidence>
<protein>
    <submittedName>
        <fullName evidence="1">Uncharacterized protein</fullName>
    </submittedName>
</protein>
<dbReference type="AlphaFoldDB" id="A0A4D6HBD1"/>
<name>A0A4D6HBD1_9EURY</name>
<accession>A0A4D6HBD1</accession>
<dbReference type="OrthoDB" id="380581at2157"/>
<keyword evidence="2" id="KW-1185">Reference proteome</keyword>
<dbReference type="KEGG" id="hsn:DV733_04095"/>
<dbReference type="GeneID" id="39847018"/>
<dbReference type="Proteomes" id="UP000296706">
    <property type="component" value="Chromosome"/>
</dbReference>
<evidence type="ECO:0000313" key="2">
    <source>
        <dbReference type="Proteomes" id="UP000296706"/>
    </source>
</evidence>
<organism evidence="1 2">
    <name type="scientific">Halapricum salinum</name>
    <dbReference type="NCBI Taxonomy" id="1457250"/>
    <lineage>
        <taxon>Archaea</taxon>
        <taxon>Methanobacteriati</taxon>
        <taxon>Methanobacteriota</taxon>
        <taxon>Stenosarchaea group</taxon>
        <taxon>Halobacteria</taxon>
        <taxon>Halobacteriales</taxon>
        <taxon>Haloarculaceae</taxon>
        <taxon>Halapricum</taxon>
    </lineage>
</organism>
<sequence>MTDEGEYEEYRNTLNEIVDGGGCVETMAATSDLRGEGSETSRRDLLASDALAGGVAETVDGVLAEVDTEEARAALRADYEDLGDVREAFRETVEPALFDALDAVGIDLALDDFALDPAVCLKTFTESDLEEAMTLLPHVFEGGVVGRIVARTPVDGGIATVHAIPEWDQSYAVLDRDGAETLVLPDGRIVDCAGASEQETGVDCDPERSARTEYVQQVVEVDGEDYVVETTCSMV</sequence>
<gene>
    <name evidence="1" type="ORF">DV733_04095</name>
</gene>
<reference evidence="1 2" key="1">
    <citation type="journal article" date="2019" name="Nat. Commun.">
        <title>A new type of DNA phosphorothioation-based antiviral system in archaea.</title>
        <authorList>
            <person name="Xiong L."/>
            <person name="Liu S."/>
            <person name="Chen S."/>
            <person name="Xiao Y."/>
            <person name="Zhu B."/>
            <person name="Gao Y."/>
            <person name="Zhang Y."/>
            <person name="Chen B."/>
            <person name="Luo J."/>
            <person name="Deng Z."/>
            <person name="Chen X."/>
            <person name="Wang L."/>
            <person name="Chen S."/>
        </authorList>
    </citation>
    <scope>NUCLEOTIDE SEQUENCE [LARGE SCALE GENOMIC DNA]</scope>
    <source>
        <strain evidence="1 2">CBA1105</strain>
    </source>
</reference>